<name>A0A317DCN1_9ACTN</name>
<protein>
    <submittedName>
        <fullName evidence="1">Uncharacterized protein</fullName>
    </submittedName>
</protein>
<evidence type="ECO:0000313" key="1">
    <source>
        <dbReference type="EMBL" id="PWR12621.1"/>
    </source>
</evidence>
<proteinExistence type="predicted"/>
<accession>A0A317DCN1</accession>
<sequence>MQHLLTEAQETPTAALDYAQGVSEVRTPEHLVPLREVVRRQNRSELNALFAAINERFGATEPVIGVFYAAGEMAVMAEVGRSDLEPQDRRLLRQLWAVLRHAQSGPDVKETL</sequence>
<dbReference type="OrthoDB" id="9917645at2"/>
<dbReference type="EMBL" id="QGKS01000286">
    <property type="protein sequence ID" value="PWR12621.1"/>
    <property type="molecule type" value="Genomic_DNA"/>
</dbReference>
<dbReference type="AlphaFoldDB" id="A0A317DCN1"/>
<dbReference type="Proteomes" id="UP000246050">
    <property type="component" value="Unassembled WGS sequence"/>
</dbReference>
<evidence type="ECO:0000313" key="2">
    <source>
        <dbReference type="Proteomes" id="UP000246050"/>
    </source>
</evidence>
<organism evidence="1 2">
    <name type="scientific">Micromonospora sicca</name>
    <dbReference type="NCBI Taxonomy" id="2202420"/>
    <lineage>
        <taxon>Bacteria</taxon>
        <taxon>Bacillati</taxon>
        <taxon>Actinomycetota</taxon>
        <taxon>Actinomycetes</taxon>
        <taxon>Micromonosporales</taxon>
        <taxon>Micromonosporaceae</taxon>
        <taxon>Micromonospora</taxon>
    </lineage>
</organism>
<dbReference type="RefSeq" id="WP_109803654.1">
    <property type="nucleotide sequence ID" value="NZ_QGKS01000286.1"/>
</dbReference>
<gene>
    <name evidence="1" type="ORF">DKT69_23410</name>
</gene>
<comment type="caution">
    <text evidence="1">The sequence shown here is derived from an EMBL/GenBank/DDBJ whole genome shotgun (WGS) entry which is preliminary data.</text>
</comment>
<reference evidence="1 2" key="1">
    <citation type="submission" date="2018-05" db="EMBL/GenBank/DDBJ databases">
        <title>Micromonosporas from Atacama Desert.</title>
        <authorList>
            <person name="Carro L."/>
            <person name="Golinska P."/>
            <person name="Klenk H.-P."/>
            <person name="Goodfellow M."/>
        </authorList>
    </citation>
    <scope>NUCLEOTIDE SEQUENCE [LARGE SCALE GENOMIC DNA]</scope>
    <source>
        <strain evidence="1 2">4G51</strain>
    </source>
</reference>